<accession>A0A841AIG2</accession>
<keyword evidence="2" id="KW-1185">Reference proteome</keyword>
<name>A0A841AIG2_9MICO</name>
<dbReference type="AlphaFoldDB" id="A0A841AIG2"/>
<dbReference type="EMBL" id="JACHMJ010000001">
    <property type="protein sequence ID" value="MBB5843660.1"/>
    <property type="molecule type" value="Genomic_DNA"/>
</dbReference>
<sequence>MTIPAPSENEGGPALRSSSLLDKTFTNTRFREGYSTAGVDDFLAAARAVIATYEREGAAATGIALTGDDVVNVRFKVTSLRTGYDQDEVDDYLDLIVATLRHYEGVVTAAG</sequence>
<organism evidence="1 2">
    <name type="scientific">Conyzicola lurida</name>
    <dbReference type="NCBI Taxonomy" id="1172621"/>
    <lineage>
        <taxon>Bacteria</taxon>
        <taxon>Bacillati</taxon>
        <taxon>Actinomycetota</taxon>
        <taxon>Actinomycetes</taxon>
        <taxon>Micrococcales</taxon>
        <taxon>Microbacteriaceae</taxon>
        <taxon>Conyzicola</taxon>
    </lineage>
</organism>
<comment type="caution">
    <text evidence="1">The sequence shown here is derived from an EMBL/GenBank/DDBJ whole genome shotgun (WGS) entry which is preliminary data.</text>
</comment>
<reference evidence="1 2" key="1">
    <citation type="submission" date="2020-08" db="EMBL/GenBank/DDBJ databases">
        <title>Sequencing the genomes of 1000 actinobacteria strains.</title>
        <authorList>
            <person name="Klenk H.-P."/>
        </authorList>
    </citation>
    <scope>NUCLEOTIDE SEQUENCE [LARGE SCALE GENOMIC DNA]</scope>
    <source>
        <strain evidence="1 2">DSM 105784</strain>
    </source>
</reference>
<evidence type="ECO:0000313" key="1">
    <source>
        <dbReference type="EMBL" id="MBB5843660.1"/>
    </source>
</evidence>
<dbReference type="Proteomes" id="UP000536685">
    <property type="component" value="Unassembled WGS sequence"/>
</dbReference>
<evidence type="ECO:0000313" key="2">
    <source>
        <dbReference type="Proteomes" id="UP000536685"/>
    </source>
</evidence>
<dbReference type="InterPro" id="IPR019933">
    <property type="entry name" value="DivIVA_domain"/>
</dbReference>
<protein>
    <submittedName>
        <fullName evidence="1">DivIVA domain-containing protein</fullName>
    </submittedName>
</protein>
<dbReference type="NCBIfam" id="TIGR03544">
    <property type="entry name" value="DivI1A_domain"/>
    <property type="match status" value="2"/>
</dbReference>
<gene>
    <name evidence="1" type="ORF">HD599_001983</name>
</gene>
<proteinExistence type="predicted"/>
<dbReference type="Gene3D" id="6.10.250.660">
    <property type="match status" value="1"/>
</dbReference>